<protein>
    <recommendedName>
        <fullName evidence="1">2EXR domain-containing protein</fullName>
    </recommendedName>
</protein>
<evidence type="ECO:0000313" key="3">
    <source>
        <dbReference type="Proteomes" id="UP000184330"/>
    </source>
</evidence>
<reference evidence="2 3" key="1">
    <citation type="submission" date="2016-03" db="EMBL/GenBank/DDBJ databases">
        <authorList>
            <person name="Ploux O."/>
        </authorList>
    </citation>
    <scope>NUCLEOTIDE SEQUENCE [LARGE SCALE GENOMIC DNA]</scope>
    <source>
        <strain evidence="2 3">UAMH 11012</strain>
    </source>
</reference>
<evidence type="ECO:0000259" key="1">
    <source>
        <dbReference type="Pfam" id="PF20150"/>
    </source>
</evidence>
<organism evidence="2 3">
    <name type="scientific">Phialocephala subalpina</name>
    <dbReference type="NCBI Taxonomy" id="576137"/>
    <lineage>
        <taxon>Eukaryota</taxon>
        <taxon>Fungi</taxon>
        <taxon>Dikarya</taxon>
        <taxon>Ascomycota</taxon>
        <taxon>Pezizomycotina</taxon>
        <taxon>Leotiomycetes</taxon>
        <taxon>Helotiales</taxon>
        <taxon>Mollisiaceae</taxon>
        <taxon>Phialocephala</taxon>
        <taxon>Phialocephala fortinii species complex</taxon>
    </lineage>
</organism>
<dbReference type="AlphaFoldDB" id="A0A1L7XM38"/>
<sequence>MPPLTRTQAKLLPSATHALTSFTCFLDLPLELRVKIWKYACFVTRDVYLGLKNRTGNISATGGIPDNTIGLDVYRCFVPRTPIPAVLHRDGYTFSTPPRIYIKWAVDRLCLGRGAWCQRSVTDLATRFVQNKLRFLVVHDKNDQIGTLLRPLLEADCLQTLDTIGDDRPYLPTGEYPPITPHLEAADWARRDGSSRYYQQPVGGGPGRCVSPPHPMTLFLEELKFRLPEITLRHDLWFWTNLRKVLPYRDDKGELVVGMRRRWHNDPMASSLPPYKLDFAPEPSKSDPGL</sequence>
<dbReference type="Pfam" id="PF20150">
    <property type="entry name" value="2EXR"/>
    <property type="match status" value="1"/>
</dbReference>
<feature type="domain" description="2EXR" evidence="1">
    <location>
        <begin position="22"/>
        <end position="88"/>
    </location>
</feature>
<keyword evidence="3" id="KW-1185">Reference proteome</keyword>
<gene>
    <name evidence="2" type="ORF">PAC_15907</name>
</gene>
<accession>A0A1L7XM38</accession>
<dbReference type="OrthoDB" id="3473305at2759"/>
<proteinExistence type="predicted"/>
<dbReference type="InterPro" id="IPR045518">
    <property type="entry name" value="2EXR"/>
</dbReference>
<dbReference type="EMBL" id="FJOG01000034">
    <property type="protein sequence ID" value="CZR66007.1"/>
    <property type="molecule type" value="Genomic_DNA"/>
</dbReference>
<name>A0A1L7XM38_9HELO</name>
<dbReference type="Proteomes" id="UP000184330">
    <property type="component" value="Unassembled WGS sequence"/>
</dbReference>
<evidence type="ECO:0000313" key="2">
    <source>
        <dbReference type="EMBL" id="CZR66007.1"/>
    </source>
</evidence>